<accession>A0ABS8QYN7</accession>
<dbReference type="EMBL" id="JAJOZI010000094">
    <property type="protein sequence ID" value="MCD7040138.1"/>
    <property type="molecule type" value="Genomic_DNA"/>
</dbReference>
<organism evidence="2 3">
    <name type="scientific">Pseudomonas petroselini</name>
    <dbReference type="NCBI Taxonomy" id="2899822"/>
    <lineage>
        <taxon>Bacteria</taxon>
        <taxon>Pseudomonadati</taxon>
        <taxon>Pseudomonadota</taxon>
        <taxon>Gammaproteobacteria</taxon>
        <taxon>Pseudomonadales</taxon>
        <taxon>Pseudomonadaceae</taxon>
        <taxon>Pseudomonas</taxon>
    </lineage>
</organism>
<name>A0ABS8QYN7_9PSED</name>
<feature type="region of interest" description="Disordered" evidence="1">
    <location>
        <begin position="28"/>
        <end position="51"/>
    </location>
</feature>
<gene>
    <name evidence="2" type="ORF">LRQ20_17655</name>
</gene>
<protein>
    <submittedName>
        <fullName evidence="2">Uncharacterized protein</fullName>
    </submittedName>
</protein>
<reference evidence="2 3" key="2">
    <citation type="journal article" date="2023" name="Plant Pathol.">
        <title>Dismantling and reorganizing Pseudomonas marginalis sensu#lato.</title>
        <authorList>
            <person name="Sawada H."/>
            <person name="Fujikawa T."/>
            <person name="Satou M."/>
        </authorList>
    </citation>
    <scope>NUCLEOTIDE SEQUENCE [LARGE SCALE GENOMIC DNA]</scope>
    <source>
        <strain evidence="2 3">MAFF 311096</strain>
    </source>
</reference>
<dbReference type="RefSeq" id="WP_231808928.1">
    <property type="nucleotide sequence ID" value="NZ_JAJOZG010000018.1"/>
</dbReference>
<evidence type="ECO:0000256" key="1">
    <source>
        <dbReference type="SAM" id="MobiDB-lite"/>
    </source>
</evidence>
<dbReference type="Proteomes" id="UP001154922">
    <property type="component" value="Unassembled WGS sequence"/>
</dbReference>
<evidence type="ECO:0000313" key="2">
    <source>
        <dbReference type="EMBL" id="MCD7040138.1"/>
    </source>
</evidence>
<reference evidence="2 3" key="1">
    <citation type="journal article" date="2022" name="Int. J. Syst. Evol. Microbiol.">
        <title>Pseudomonas petroselini sp. nov., a pathogen causing bacterial rot of parsley in Japan.</title>
        <authorList>
            <person name="Sawada H."/>
            <person name="Fujikawa T."/>
            <person name="Osada S."/>
            <person name="Satou M."/>
        </authorList>
    </citation>
    <scope>NUCLEOTIDE SEQUENCE [LARGE SCALE GENOMIC DNA]</scope>
    <source>
        <strain evidence="2 3">MAFF 311096</strain>
    </source>
</reference>
<keyword evidence="3" id="KW-1185">Reference proteome</keyword>
<sequence>MQTLIERPHLADCCPFLQAEIGRFLPVMRGRKRPKADGGDQQKSAKNGRRPQQWLCAATGKCSCESLGFKPSRYASNVAIKYGYKSQSNLIGCNIPMVKVNVDQLRHRLAKIDQRRQYFELKSEQPNRLALHEVWRHEYLASPYLIGASDDRVAERFRNIFLNVMEIGPSGKLCPVPMAETDEYMQVFTHMLEEYGARVEGMPPDDIIKSAREPILRYFEHGTPIGITLFEGYTPPTTPVLVKYGKRQFLEPMFQTGDLRLANAGLYNDAGFLDAVRDDETSRTFFIPTYKERLVGKTHVDFQGNRIEFADDDIVLPLVFDDYYLFSLCEHIHYRMPTDFDADAAIVIRAPEIFKQRLISSFLACFDDWVPMEGKVIYYDPYRDYSKFKIPEMAKHFGYAYQKEFRIAFRPRRPISTSLEPLFLSVGSMKDYADLIYL</sequence>
<comment type="caution">
    <text evidence="2">The sequence shown here is derived from an EMBL/GenBank/DDBJ whole genome shotgun (WGS) entry which is preliminary data.</text>
</comment>
<proteinExistence type="predicted"/>
<evidence type="ECO:0000313" key="3">
    <source>
        <dbReference type="Proteomes" id="UP001154922"/>
    </source>
</evidence>